<name>A0A1A8JR72_NOTKU</name>
<dbReference type="EMBL" id="HAEE01002536">
    <property type="protein sequence ID" value="SBR22556.1"/>
    <property type="molecule type" value="Transcribed_RNA"/>
</dbReference>
<dbReference type="GO" id="GO:0016301">
    <property type="term" value="F:kinase activity"/>
    <property type="evidence" value="ECO:0007669"/>
    <property type="project" value="UniProtKB-KW"/>
</dbReference>
<gene>
    <name evidence="1" type="primary">MAK</name>
</gene>
<organism evidence="1">
    <name type="scientific">Nothobranchius kuhntae</name>
    <name type="common">Beira killifish</name>
    <dbReference type="NCBI Taxonomy" id="321403"/>
    <lineage>
        <taxon>Eukaryota</taxon>
        <taxon>Metazoa</taxon>
        <taxon>Chordata</taxon>
        <taxon>Craniata</taxon>
        <taxon>Vertebrata</taxon>
        <taxon>Euteleostomi</taxon>
        <taxon>Actinopterygii</taxon>
        <taxon>Neopterygii</taxon>
        <taxon>Teleostei</taxon>
        <taxon>Neoteleostei</taxon>
        <taxon>Acanthomorphata</taxon>
        <taxon>Ovalentaria</taxon>
        <taxon>Atherinomorphae</taxon>
        <taxon>Cyprinodontiformes</taxon>
        <taxon>Nothobranchiidae</taxon>
        <taxon>Nothobranchius</taxon>
    </lineage>
</organism>
<reference evidence="1" key="1">
    <citation type="submission" date="2016-05" db="EMBL/GenBank/DDBJ databases">
        <authorList>
            <person name="Lavstsen T."/>
            <person name="Jespersen J.S."/>
        </authorList>
    </citation>
    <scope>NUCLEOTIDE SEQUENCE</scope>
    <source>
        <tissue evidence="1">Brain</tissue>
    </source>
</reference>
<keyword evidence="1" id="KW-0418">Kinase</keyword>
<accession>A0A1A8JR72</accession>
<feature type="non-terminal residue" evidence="1">
    <location>
        <position position="1"/>
    </location>
</feature>
<keyword evidence="1" id="KW-0808">Transferase</keyword>
<proteinExistence type="predicted"/>
<sequence length="47" mass="5348">GNFYLKHKTMTDAERWIQQNRCFRRTLLVSGATPTPASPPSEDSLLL</sequence>
<reference evidence="1" key="2">
    <citation type="submission" date="2016-06" db="EMBL/GenBank/DDBJ databases">
        <title>The genome of a short-lived fish provides insights into sex chromosome evolution and the genetic control of aging.</title>
        <authorList>
            <person name="Reichwald K."/>
            <person name="Felder M."/>
            <person name="Petzold A."/>
            <person name="Koch P."/>
            <person name="Groth M."/>
            <person name="Platzer M."/>
        </authorList>
    </citation>
    <scope>NUCLEOTIDE SEQUENCE</scope>
    <source>
        <tissue evidence="1">Brain</tissue>
    </source>
</reference>
<evidence type="ECO:0000313" key="1">
    <source>
        <dbReference type="EMBL" id="SBR22556.1"/>
    </source>
</evidence>
<dbReference type="AlphaFoldDB" id="A0A1A8JR72"/>
<protein>
    <submittedName>
        <fullName evidence="1">Male germ cell-associated kinase</fullName>
    </submittedName>
</protein>